<name>A0A4U8WAC8_9NOCA</name>
<dbReference type="RefSeq" id="WP_130917247.1">
    <property type="nucleotide sequence ID" value="NZ_JADLPI010000012.1"/>
</dbReference>
<proteinExistence type="predicted"/>
<dbReference type="Proteomes" id="UP000290439">
    <property type="component" value="Chromosome"/>
</dbReference>
<gene>
    <name evidence="1" type="ORF">NCTC10797_02504</name>
</gene>
<dbReference type="InterPro" id="IPR043129">
    <property type="entry name" value="ATPase_NBD"/>
</dbReference>
<reference evidence="1 2" key="1">
    <citation type="submission" date="2019-02" db="EMBL/GenBank/DDBJ databases">
        <authorList>
            <consortium name="Pathogen Informatics"/>
        </authorList>
    </citation>
    <scope>NUCLEOTIDE SEQUENCE [LARGE SCALE GENOMIC DNA]</scope>
    <source>
        <strain evidence="1 2">3012STDY6756504</strain>
    </source>
</reference>
<accession>A0A4U8WAC8</accession>
<protein>
    <submittedName>
        <fullName evidence="1">Uncharacterized protein</fullName>
    </submittedName>
</protein>
<evidence type="ECO:0000313" key="2">
    <source>
        <dbReference type="Proteomes" id="UP000290439"/>
    </source>
</evidence>
<dbReference type="EMBL" id="LR215973">
    <property type="protein sequence ID" value="VFA98728.1"/>
    <property type="molecule type" value="Genomic_DNA"/>
</dbReference>
<dbReference type="AlphaFoldDB" id="A0A4U8WAC8"/>
<sequence length="162" mass="16795">MTVLALAIGPDVLAAGRVRADGVHALRYKPLPATPAWWSCRDLLLDVAGDDEVTAVGIACAGRIDGPAGTVVWTGISGRCGGFGMVAAVRKMFPAAVVRMGTEGLCAALAAQQPQGACGVESVLAGAELLATLAEERSLLSWPPEQGDVRRALPLGRCEQYR</sequence>
<dbReference type="SUPFAM" id="SSF53067">
    <property type="entry name" value="Actin-like ATPase domain"/>
    <property type="match status" value="1"/>
</dbReference>
<organism evidence="1 2">
    <name type="scientific">Nocardia cyriacigeorgica</name>
    <dbReference type="NCBI Taxonomy" id="135487"/>
    <lineage>
        <taxon>Bacteria</taxon>
        <taxon>Bacillati</taxon>
        <taxon>Actinomycetota</taxon>
        <taxon>Actinomycetes</taxon>
        <taxon>Mycobacteriales</taxon>
        <taxon>Nocardiaceae</taxon>
        <taxon>Nocardia</taxon>
    </lineage>
</organism>
<evidence type="ECO:0000313" key="1">
    <source>
        <dbReference type="EMBL" id="VFA98728.1"/>
    </source>
</evidence>
<dbReference type="Gene3D" id="3.30.420.40">
    <property type="match status" value="1"/>
</dbReference>